<dbReference type="Pfam" id="PF01263">
    <property type="entry name" value="Aldose_epim"/>
    <property type="match status" value="1"/>
</dbReference>
<dbReference type="CDD" id="cd09024">
    <property type="entry name" value="Aldose_epim_lacX"/>
    <property type="match status" value="1"/>
</dbReference>
<dbReference type="AlphaFoldDB" id="A0A0R2L4X8"/>
<gene>
    <name evidence="2" type="ORF">FEZ51_02540</name>
    <name evidence="1" type="ORF">IV81_GL000770</name>
</gene>
<dbReference type="OrthoDB" id="9795355at2"/>
<name>A0A0R2L4X8_9LACO</name>
<evidence type="ECO:0000313" key="2">
    <source>
        <dbReference type="EMBL" id="TLQ05135.1"/>
    </source>
</evidence>
<dbReference type="InterPro" id="IPR014718">
    <property type="entry name" value="GH-type_carb-bd"/>
</dbReference>
<dbReference type="InterPro" id="IPR037481">
    <property type="entry name" value="LacX"/>
</dbReference>
<dbReference type="Gene3D" id="2.70.98.10">
    <property type="match status" value="1"/>
</dbReference>
<dbReference type="PANTHER" id="PTHR11122">
    <property type="entry name" value="APOSPORY-ASSOCIATED PROTEIN C-RELATED"/>
    <property type="match status" value="1"/>
</dbReference>
<proteinExistence type="predicted"/>
<dbReference type="GO" id="GO:0030246">
    <property type="term" value="F:carbohydrate binding"/>
    <property type="evidence" value="ECO:0007669"/>
    <property type="project" value="InterPro"/>
</dbReference>
<dbReference type="SUPFAM" id="SSF74650">
    <property type="entry name" value="Galactose mutarotase-like"/>
    <property type="match status" value="1"/>
</dbReference>
<evidence type="ECO:0000313" key="3">
    <source>
        <dbReference type="Proteomes" id="UP000051859"/>
    </source>
</evidence>
<evidence type="ECO:0000313" key="4">
    <source>
        <dbReference type="Proteomes" id="UP000305541"/>
    </source>
</evidence>
<dbReference type="GO" id="GO:0005975">
    <property type="term" value="P:carbohydrate metabolic process"/>
    <property type="evidence" value="ECO:0007669"/>
    <property type="project" value="InterPro"/>
</dbReference>
<keyword evidence="3" id="KW-1185">Reference proteome</keyword>
<dbReference type="Proteomes" id="UP000305541">
    <property type="component" value="Unassembled WGS sequence"/>
</dbReference>
<dbReference type="InterPro" id="IPR011013">
    <property type="entry name" value="Gal_mutarotase_sf_dom"/>
</dbReference>
<reference evidence="2 4" key="2">
    <citation type="submission" date="2019-05" db="EMBL/GenBank/DDBJ databases">
        <title>The metagenome of a microbial culture collection derived from dairy environment covers the genomic content of the human microbiome.</title>
        <authorList>
            <person name="Roder T."/>
            <person name="Wuthrich D."/>
            <person name="Sattari Z."/>
            <person name="Von Ah U."/>
            <person name="Bar C."/>
            <person name="Ronchi F."/>
            <person name="Macpherson A.J."/>
            <person name="Ganal-Vonarburg S.C."/>
            <person name="Bruggmann R."/>
            <person name="Vergeres G."/>
        </authorList>
    </citation>
    <scope>NUCLEOTIDE SEQUENCE [LARGE SCALE GENOMIC DNA]</scope>
    <source>
        <strain evidence="2 4">FAM 18815</strain>
    </source>
</reference>
<dbReference type="RefSeq" id="WP_057801477.1">
    <property type="nucleotide sequence ID" value="NZ_JQBX01000002.1"/>
</dbReference>
<sequence>MIKLKNERLEVEIDNMGAQLTHVVGNESGYDYIWNGEAWKRHSPILFPSIGKSNNDEYILDGETYHMPQHGFARDFDWQKVNQAENRVMLELKANAQTKEMFPFEFTLQVEYKLDDNRLTVGYRVINNDSKAMPYALGSHPGFNVPIDDDGVFEDYSLTFGPNQKQVKRLGINPAPFRDGSKEVYDQVQNSELALNHEMFDDGLIILDAKKIENVTLHSNQTAHEIKLDVKQFPYLTLWTMEHATEPFLCIEPFAGLPDQASDQPTDWKNKKGNNLLEPTESHVFEYSIEFK</sequence>
<accession>A0A0R2L4X8</accession>
<reference evidence="1 3" key="1">
    <citation type="journal article" date="2015" name="Genome Announc.">
        <title>Expanding the biotechnology potential of lactobacilli through comparative genomics of 213 strains and associated genera.</title>
        <authorList>
            <person name="Sun Z."/>
            <person name="Harris H.M."/>
            <person name="McCann A."/>
            <person name="Guo C."/>
            <person name="Argimon S."/>
            <person name="Zhang W."/>
            <person name="Yang X."/>
            <person name="Jeffery I.B."/>
            <person name="Cooney J.C."/>
            <person name="Kagawa T.F."/>
            <person name="Liu W."/>
            <person name="Song Y."/>
            <person name="Salvetti E."/>
            <person name="Wrobel A."/>
            <person name="Rasinkangas P."/>
            <person name="Parkhill J."/>
            <person name="Rea M.C."/>
            <person name="O'Sullivan O."/>
            <person name="Ritari J."/>
            <person name="Douillard F.P."/>
            <person name="Paul Ross R."/>
            <person name="Yang R."/>
            <person name="Briner A.E."/>
            <person name="Felis G.E."/>
            <person name="de Vos W.M."/>
            <person name="Barrangou R."/>
            <person name="Klaenhammer T.R."/>
            <person name="Caufield P.W."/>
            <person name="Cui Y."/>
            <person name="Zhang H."/>
            <person name="O'Toole P.W."/>
        </authorList>
    </citation>
    <scope>NUCLEOTIDE SEQUENCE [LARGE SCALE GENOMIC DNA]</scope>
    <source>
        <strain evidence="1 3">DSM 18001</strain>
    </source>
</reference>
<evidence type="ECO:0000313" key="1">
    <source>
        <dbReference type="EMBL" id="KRN94981.1"/>
    </source>
</evidence>
<dbReference type="PANTHER" id="PTHR11122:SF13">
    <property type="entry name" value="GLUCOSE-6-PHOSPHATE 1-EPIMERASE"/>
    <property type="match status" value="1"/>
</dbReference>
<dbReference type="GO" id="GO:0016853">
    <property type="term" value="F:isomerase activity"/>
    <property type="evidence" value="ECO:0007669"/>
    <property type="project" value="InterPro"/>
</dbReference>
<organism evidence="1 3">
    <name type="scientific">Pediococcus stilesii</name>
    <dbReference type="NCBI Taxonomy" id="331679"/>
    <lineage>
        <taxon>Bacteria</taxon>
        <taxon>Bacillati</taxon>
        <taxon>Bacillota</taxon>
        <taxon>Bacilli</taxon>
        <taxon>Lactobacillales</taxon>
        <taxon>Lactobacillaceae</taxon>
        <taxon>Pediococcus</taxon>
    </lineage>
</organism>
<dbReference type="EMBL" id="JQBX01000002">
    <property type="protein sequence ID" value="KRN94981.1"/>
    <property type="molecule type" value="Genomic_DNA"/>
</dbReference>
<dbReference type="Proteomes" id="UP000051859">
    <property type="component" value="Unassembled WGS sequence"/>
</dbReference>
<comment type="caution">
    <text evidence="1">The sequence shown here is derived from an EMBL/GenBank/DDBJ whole genome shotgun (WGS) entry which is preliminary data.</text>
</comment>
<dbReference type="InterPro" id="IPR008183">
    <property type="entry name" value="Aldose_1/G6P_1-epimerase"/>
</dbReference>
<dbReference type="PATRIC" id="fig|331679.3.peg.777"/>
<protein>
    <submittedName>
        <fullName evidence="2">Aldose 1-epimerase family protein</fullName>
    </submittedName>
    <submittedName>
        <fullName evidence="1">Galactose mutarotase-like protein</fullName>
    </submittedName>
</protein>
<dbReference type="STRING" id="331679.IV81_GL000770"/>
<dbReference type="EMBL" id="VBTH01000003">
    <property type="protein sequence ID" value="TLQ05135.1"/>
    <property type="molecule type" value="Genomic_DNA"/>
</dbReference>